<dbReference type="PANTHER" id="PTHR34797">
    <property type="entry name" value="ATG8-INTERACTING PROTEIN 2"/>
    <property type="match status" value="1"/>
</dbReference>
<dbReference type="PANTHER" id="PTHR34797:SF1">
    <property type="entry name" value="ATG8-INTERACTING PROTEIN 2"/>
    <property type="match status" value="1"/>
</dbReference>
<dbReference type="AlphaFoldDB" id="A0AAN7GR91"/>
<reference evidence="2 3" key="1">
    <citation type="journal article" date="2023" name="Hortic Res">
        <title>Pangenome of water caltrop reveals structural variations and asymmetric subgenome divergence after allopolyploidization.</title>
        <authorList>
            <person name="Zhang X."/>
            <person name="Chen Y."/>
            <person name="Wang L."/>
            <person name="Yuan Y."/>
            <person name="Fang M."/>
            <person name="Shi L."/>
            <person name="Lu R."/>
            <person name="Comes H.P."/>
            <person name="Ma Y."/>
            <person name="Chen Y."/>
            <person name="Huang G."/>
            <person name="Zhou Y."/>
            <person name="Zheng Z."/>
            <person name="Qiu Y."/>
        </authorList>
    </citation>
    <scope>NUCLEOTIDE SEQUENCE [LARGE SCALE GENOMIC DNA]</scope>
    <source>
        <tissue evidence="2">Roots</tissue>
    </source>
</reference>
<keyword evidence="3" id="KW-1185">Reference proteome</keyword>
<feature type="region of interest" description="Disordered" evidence="1">
    <location>
        <begin position="176"/>
        <end position="199"/>
    </location>
</feature>
<evidence type="ECO:0008006" key="4">
    <source>
        <dbReference type="Google" id="ProtNLM"/>
    </source>
</evidence>
<dbReference type="Proteomes" id="UP001345219">
    <property type="component" value="Chromosome 9"/>
</dbReference>
<dbReference type="InterPro" id="IPR040304">
    <property type="entry name" value="ATG8-IP-1/2"/>
</dbReference>
<comment type="caution">
    <text evidence="2">The sequence shown here is derived from an EMBL/GenBank/DDBJ whole genome shotgun (WGS) entry which is preliminary data.</text>
</comment>
<gene>
    <name evidence="2" type="ORF">SAY87_010959</name>
</gene>
<evidence type="ECO:0000313" key="2">
    <source>
        <dbReference type="EMBL" id="KAK4744647.1"/>
    </source>
</evidence>
<evidence type="ECO:0000313" key="3">
    <source>
        <dbReference type="Proteomes" id="UP001345219"/>
    </source>
</evidence>
<feature type="compositionally biased region" description="Basic and acidic residues" evidence="1">
    <location>
        <begin position="1"/>
        <end position="17"/>
    </location>
</feature>
<name>A0AAN7GR91_9MYRT</name>
<evidence type="ECO:0000256" key="1">
    <source>
        <dbReference type="SAM" id="MobiDB-lite"/>
    </source>
</evidence>
<dbReference type="EMBL" id="JAXIOK010000022">
    <property type="protein sequence ID" value="KAK4744647.1"/>
    <property type="molecule type" value="Genomic_DNA"/>
</dbReference>
<protein>
    <recommendedName>
        <fullName evidence="4">ATG8-interacting protein 1</fullName>
    </recommendedName>
</protein>
<feature type="region of interest" description="Disordered" evidence="1">
    <location>
        <begin position="1"/>
        <end position="20"/>
    </location>
</feature>
<sequence>MAGKEEGEGENTPRSDWEVVSLTASAYAAAPSPTEVQKRDDVQSNTYGEAEASHTLFMSDHFVFPPNQHENLPLEPEDSEIHEYAAGKQDDTDLTFEGDKTMGKDDKDQTLKIVHDEIQGIQFFDEKSEGLPIQNSEYESDKGQSPYSATTLNSLHCETASVGFIAYDDHISREAIGSGDTFDPPVESSQLSKPLTEEDNCAPDLPCSAWWKKRATSLYAQAKDANAFWSIFIAASVMGLVMLGQHWQQERWQILQQKWHLSFGDQKMGKMLGPIYRIKDVIVGGHRRGSLIRGSSSSSSSSEN</sequence>
<organism evidence="2 3">
    <name type="scientific">Trapa incisa</name>
    <dbReference type="NCBI Taxonomy" id="236973"/>
    <lineage>
        <taxon>Eukaryota</taxon>
        <taxon>Viridiplantae</taxon>
        <taxon>Streptophyta</taxon>
        <taxon>Embryophyta</taxon>
        <taxon>Tracheophyta</taxon>
        <taxon>Spermatophyta</taxon>
        <taxon>Magnoliopsida</taxon>
        <taxon>eudicotyledons</taxon>
        <taxon>Gunneridae</taxon>
        <taxon>Pentapetalae</taxon>
        <taxon>rosids</taxon>
        <taxon>malvids</taxon>
        <taxon>Myrtales</taxon>
        <taxon>Lythraceae</taxon>
        <taxon>Trapa</taxon>
    </lineage>
</organism>
<feature type="region of interest" description="Disordered" evidence="1">
    <location>
        <begin position="28"/>
        <end position="52"/>
    </location>
</feature>
<accession>A0AAN7GR91</accession>
<proteinExistence type="predicted"/>